<accession>A0A8J3M169</accession>
<evidence type="ECO:0000313" key="5">
    <source>
        <dbReference type="Proteomes" id="UP000630097"/>
    </source>
</evidence>
<gene>
    <name evidence="4" type="ORF">Pka01_06110</name>
</gene>
<dbReference type="Gene3D" id="2.40.128.110">
    <property type="entry name" value="Lipid/polyisoprenoid-binding, YceI-like"/>
    <property type="match status" value="1"/>
</dbReference>
<dbReference type="Pfam" id="PF04264">
    <property type="entry name" value="YceI"/>
    <property type="match status" value="1"/>
</dbReference>
<comment type="caution">
    <text evidence="4">The sequence shown here is derived from an EMBL/GenBank/DDBJ whole genome shotgun (WGS) entry which is preliminary data.</text>
</comment>
<proteinExistence type="inferred from homology"/>
<name>A0A8J3M169_9ACTN</name>
<dbReference type="Pfam" id="PF13620">
    <property type="entry name" value="CarboxypepD_reg"/>
    <property type="match status" value="1"/>
</dbReference>
<dbReference type="SMART" id="SM00867">
    <property type="entry name" value="YceI"/>
    <property type="match status" value="1"/>
</dbReference>
<evidence type="ECO:0000256" key="1">
    <source>
        <dbReference type="ARBA" id="ARBA00008812"/>
    </source>
</evidence>
<dbReference type="EMBL" id="BONV01000002">
    <property type="protein sequence ID" value="GIG77484.1"/>
    <property type="molecule type" value="Genomic_DNA"/>
</dbReference>
<keyword evidence="5" id="KW-1185">Reference proteome</keyword>
<dbReference type="SUPFAM" id="SSF49452">
    <property type="entry name" value="Starch-binding domain-like"/>
    <property type="match status" value="1"/>
</dbReference>
<dbReference type="Gene3D" id="2.60.40.1120">
    <property type="entry name" value="Carboxypeptidase-like, regulatory domain"/>
    <property type="match status" value="1"/>
</dbReference>
<dbReference type="GO" id="GO:0030246">
    <property type="term" value="F:carbohydrate binding"/>
    <property type="evidence" value="ECO:0007669"/>
    <property type="project" value="InterPro"/>
</dbReference>
<evidence type="ECO:0000256" key="2">
    <source>
        <dbReference type="SAM" id="MobiDB-lite"/>
    </source>
</evidence>
<dbReference type="InterPro" id="IPR007372">
    <property type="entry name" value="Lipid/polyisoprenoid-bd_YceI"/>
</dbReference>
<evidence type="ECO:0000259" key="3">
    <source>
        <dbReference type="SMART" id="SM00867"/>
    </source>
</evidence>
<dbReference type="InterPro" id="IPR013784">
    <property type="entry name" value="Carb-bd-like_fold"/>
</dbReference>
<dbReference type="InterPro" id="IPR036761">
    <property type="entry name" value="TTHA0802/YceI-like_sf"/>
</dbReference>
<dbReference type="PANTHER" id="PTHR34406">
    <property type="entry name" value="PROTEIN YCEI"/>
    <property type="match status" value="1"/>
</dbReference>
<protein>
    <recommendedName>
        <fullName evidence="3">Lipid/polyisoprenoid-binding YceI-like domain-containing protein</fullName>
    </recommendedName>
</protein>
<dbReference type="Proteomes" id="UP000630097">
    <property type="component" value="Unassembled WGS sequence"/>
</dbReference>
<dbReference type="AlphaFoldDB" id="A0A8J3M169"/>
<feature type="domain" description="Lipid/polyisoprenoid-binding YceI-like" evidence="3">
    <location>
        <begin position="121"/>
        <end position="289"/>
    </location>
</feature>
<dbReference type="PANTHER" id="PTHR34406:SF1">
    <property type="entry name" value="PROTEIN YCEI"/>
    <property type="match status" value="1"/>
</dbReference>
<sequence>MTPDSPAGRDGTHPGPPASASVPGERRGLRARVRTKDGWPIQHAVVTVTDPSGRQVVRAGADDDGAVLTGPLAPGVYTVVVTAVGYAPAASTAIATASGSAEMGTLVLTRLGGAGLPPPGVWTIDPAHSIVAATAQHLGLSSVQGRFGRFSGRIDIGATPETSGVTAEIDASSMDTGNGTRDDHLRSADFLDVERHPTITYSSTGLSATGQNRWTLHGVLRMSGVARPVDLDLTYLGTGPDPWGGLRVAFRASTELRREDFAMNYNQVVQAGISLIGATVKVELDIQAVQGESPPPA</sequence>
<dbReference type="SUPFAM" id="SSF101874">
    <property type="entry name" value="YceI-like"/>
    <property type="match status" value="1"/>
</dbReference>
<comment type="similarity">
    <text evidence="1">Belongs to the UPF0312 family.</text>
</comment>
<evidence type="ECO:0000313" key="4">
    <source>
        <dbReference type="EMBL" id="GIG77484.1"/>
    </source>
</evidence>
<organism evidence="4 5">
    <name type="scientific">Planotetraspora kaengkrachanensis</name>
    <dbReference type="NCBI Taxonomy" id="575193"/>
    <lineage>
        <taxon>Bacteria</taxon>
        <taxon>Bacillati</taxon>
        <taxon>Actinomycetota</taxon>
        <taxon>Actinomycetes</taxon>
        <taxon>Streptosporangiales</taxon>
        <taxon>Streptosporangiaceae</taxon>
        <taxon>Planotetraspora</taxon>
    </lineage>
</organism>
<reference evidence="4 5" key="1">
    <citation type="submission" date="2021-01" db="EMBL/GenBank/DDBJ databases">
        <title>Whole genome shotgun sequence of Planotetraspora kaengkrachanensis NBRC 104272.</title>
        <authorList>
            <person name="Komaki H."/>
            <person name="Tamura T."/>
        </authorList>
    </citation>
    <scope>NUCLEOTIDE SEQUENCE [LARGE SCALE GENOMIC DNA]</scope>
    <source>
        <strain evidence="4 5">NBRC 104272</strain>
    </source>
</reference>
<feature type="region of interest" description="Disordered" evidence="2">
    <location>
        <begin position="1"/>
        <end position="27"/>
    </location>
</feature>